<dbReference type="Gene3D" id="6.10.140.670">
    <property type="match status" value="1"/>
</dbReference>
<dbReference type="STRING" id="857342.A0A2T3B149"/>
<dbReference type="Pfam" id="PF08313">
    <property type="entry name" value="SCA7"/>
    <property type="match status" value="1"/>
</dbReference>
<feature type="compositionally biased region" description="Acidic residues" evidence="1">
    <location>
        <begin position="160"/>
        <end position="170"/>
    </location>
</feature>
<feature type="region of interest" description="Disordered" evidence="1">
    <location>
        <begin position="1"/>
        <end position="100"/>
    </location>
</feature>
<dbReference type="GeneID" id="36572289"/>
<dbReference type="InterPro" id="IPR037804">
    <property type="entry name" value="SGF73"/>
</dbReference>
<dbReference type="GO" id="GO:0000124">
    <property type="term" value="C:SAGA complex"/>
    <property type="evidence" value="ECO:0007669"/>
    <property type="project" value="InterPro"/>
</dbReference>
<gene>
    <name evidence="3" type="ORF">M430DRAFT_20061</name>
</gene>
<feature type="domain" description="SCA7" evidence="2">
    <location>
        <begin position="226"/>
        <end position="292"/>
    </location>
</feature>
<dbReference type="OrthoDB" id="21678at2759"/>
<sequence>MATGQSKGTDDESTIKVAPKKETKDKPQTTIKLKKPAPKHNKPGNWRDGSVIDDDKKKGTETPSTNSVPASPGPVVNQLDDTARETFATGRPLEDSPELHQCKHCKKSVLKTAAKAHVVACLKAKKEKAQRKKEQKEAREREKKEMEGEAKKDEDGDTRIDDDDDVEDDASPEKKVPGGLKSAKKSAGKKVEIDDPTKKGKKRKADGDAEKGPKQKKKKEEPKPKAPKPKGPVDVERQCGVLIKEGVRCARSLTCKSHSMGAKRAVGGRSLPYDMLLAAYQKKNQAKQQKAAIDANAPLEEEEAGNGPVDSDEELTTVMHGLSNWNPQPVVPPLIQVPIDREYQKKRLYEQLHNATNGFTVNICKVVGYGAQKLPPGHPAYNEGKGDADGEVDSSPAGALGQGMQAVASRRASSFTMQQPPSRRASTASQR</sequence>
<organism evidence="3 4">
    <name type="scientific">Amorphotheca resinae ATCC 22711</name>
    <dbReference type="NCBI Taxonomy" id="857342"/>
    <lineage>
        <taxon>Eukaryota</taxon>
        <taxon>Fungi</taxon>
        <taxon>Dikarya</taxon>
        <taxon>Ascomycota</taxon>
        <taxon>Pezizomycotina</taxon>
        <taxon>Leotiomycetes</taxon>
        <taxon>Helotiales</taxon>
        <taxon>Amorphothecaceae</taxon>
        <taxon>Amorphotheca</taxon>
    </lineage>
</organism>
<dbReference type="PANTHER" id="PTHR47805:SF1">
    <property type="entry name" value="SAGA-ASSOCIATED FACTOR 73"/>
    <property type="match status" value="1"/>
</dbReference>
<accession>A0A2T3B149</accession>
<evidence type="ECO:0000259" key="2">
    <source>
        <dbReference type="PROSITE" id="PS51505"/>
    </source>
</evidence>
<feature type="compositionally biased region" description="Polar residues" evidence="1">
    <location>
        <begin position="411"/>
        <end position="431"/>
    </location>
</feature>
<dbReference type="Proteomes" id="UP000241818">
    <property type="component" value="Unassembled WGS sequence"/>
</dbReference>
<evidence type="ECO:0000256" key="1">
    <source>
        <dbReference type="SAM" id="MobiDB-lite"/>
    </source>
</evidence>
<dbReference type="RefSeq" id="XP_024720611.1">
    <property type="nucleotide sequence ID" value="XM_024864208.1"/>
</dbReference>
<proteinExistence type="predicted"/>
<protein>
    <recommendedName>
        <fullName evidence="2">SCA7 domain-containing protein</fullName>
    </recommendedName>
</protein>
<feature type="compositionally biased region" description="Basic and acidic residues" evidence="1">
    <location>
        <begin position="205"/>
        <end position="224"/>
    </location>
</feature>
<evidence type="ECO:0000313" key="3">
    <source>
        <dbReference type="EMBL" id="PSS17103.1"/>
    </source>
</evidence>
<dbReference type="AlphaFoldDB" id="A0A2T3B149"/>
<keyword evidence="4" id="KW-1185">Reference proteome</keyword>
<name>A0A2T3B149_AMORE</name>
<feature type="compositionally biased region" description="Basic and acidic residues" evidence="1">
    <location>
        <begin position="132"/>
        <end position="159"/>
    </location>
</feature>
<dbReference type="PANTHER" id="PTHR47805">
    <property type="entry name" value="SAGA-ASSOCIATED FACTOR 73"/>
    <property type="match status" value="1"/>
</dbReference>
<feature type="region of interest" description="Disordered" evidence="1">
    <location>
        <begin position="124"/>
        <end position="236"/>
    </location>
</feature>
<dbReference type="GO" id="GO:0006357">
    <property type="term" value="P:regulation of transcription by RNA polymerase II"/>
    <property type="evidence" value="ECO:0007669"/>
    <property type="project" value="TreeGrafter"/>
</dbReference>
<dbReference type="GO" id="GO:1904802">
    <property type="term" value="P:RITS complex assembly"/>
    <property type="evidence" value="ECO:0007669"/>
    <property type="project" value="TreeGrafter"/>
</dbReference>
<dbReference type="PROSITE" id="PS51505">
    <property type="entry name" value="SCA7"/>
    <property type="match status" value="1"/>
</dbReference>
<feature type="compositionally biased region" description="Basic and acidic residues" evidence="1">
    <location>
        <begin position="8"/>
        <end position="27"/>
    </location>
</feature>
<dbReference type="GO" id="GO:0031048">
    <property type="term" value="P:regulatory ncRNA-mediated heterochromatin formation"/>
    <property type="evidence" value="ECO:0007669"/>
    <property type="project" value="TreeGrafter"/>
</dbReference>
<feature type="compositionally biased region" description="Basic and acidic residues" evidence="1">
    <location>
        <begin position="189"/>
        <end position="198"/>
    </location>
</feature>
<feature type="compositionally biased region" description="Basic residues" evidence="1">
    <location>
        <begin position="32"/>
        <end position="42"/>
    </location>
</feature>
<evidence type="ECO:0000313" key="4">
    <source>
        <dbReference type="Proteomes" id="UP000241818"/>
    </source>
</evidence>
<dbReference type="InParanoid" id="A0A2T3B149"/>
<dbReference type="InterPro" id="IPR013243">
    <property type="entry name" value="SCA7_dom"/>
</dbReference>
<feature type="region of interest" description="Disordered" evidence="1">
    <location>
        <begin position="378"/>
        <end position="431"/>
    </location>
</feature>
<reference evidence="3 4" key="1">
    <citation type="journal article" date="2018" name="New Phytol.">
        <title>Comparative genomics and transcriptomics depict ericoid mycorrhizal fungi as versatile saprotrophs and plant mutualists.</title>
        <authorList>
            <person name="Martino E."/>
            <person name="Morin E."/>
            <person name="Grelet G.A."/>
            <person name="Kuo A."/>
            <person name="Kohler A."/>
            <person name="Daghino S."/>
            <person name="Barry K.W."/>
            <person name="Cichocki N."/>
            <person name="Clum A."/>
            <person name="Dockter R.B."/>
            <person name="Hainaut M."/>
            <person name="Kuo R.C."/>
            <person name="LaButti K."/>
            <person name="Lindahl B.D."/>
            <person name="Lindquist E.A."/>
            <person name="Lipzen A."/>
            <person name="Khouja H.R."/>
            <person name="Magnuson J."/>
            <person name="Murat C."/>
            <person name="Ohm R.A."/>
            <person name="Singer S.W."/>
            <person name="Spatafora J.W."/>
            <person name="Wang M."/>
            <person name="Veneault-Fourrey C."/>
            <person name="Henrissat B."/>
            <person name="Grigoriev I.V."/>
            <person name="Martin F.M."/>
            <person name="Perotto S."/>
        </authorList>
    </citation>
    <scope>NUCLEOTIDE SEQUENCE [LARGE SCALE GENOMIC DNA]</scope>
    <source>
        <strain evidence="3 4">ATCC 22711</strain>
    </source>
</reference>
<dbReference type="EMBL" id="KZ679012">
    <property type="protein sequence ID" value="PSS17103.1"/>
    <property type="molecule type" value="Genomic_DNA"/>
</dbReference>